<gene>
    <name evidence="5" type="ORF">GR303_09530</name>
</gene>
<comment type="caution">
    <text evidence="5">The sequence shown here is derived from an EMBL/GenBank/DDBJ whole genome shotgun (WGS) entry which is preliminary data.</text>
</comment>
<proteinExistence type="predicted"/>
<dbReference type="SMART" id="SM00354">
    <property type="entry name" value="HTH_LACI"/>
    <property type="match status" value="1"/>
</dbReference>
<dbReference type="PROSITE" id="PS50932">
    <property type="entry name" value="HTH_LACI_2"/>
    <property type="match status" value="1"/>
</dbReference>
<accession>A0ABW9YYM1</accession>
<dbReference type="Pfam" id="PF00356">
    <property type="entry name" value="LacI"/>
    <property type="match status" value="1"/>
</dbReference>
<organism evidence="5 6">
    <name type="scientific">Microvirga arsenatis</name>
    <dbReference type="NCBI Taxonomy" id="2692265"/>
    <lineage>
        <taxon>Bacteria</taxon>
        <taxon>Pseudomonadati</taxon>
        <taxon>Pseudomonadota</taxon>
        <taxon>Alphaproteobacteria</taxon>
        <taxon>Hyphomicrobiales</taxon>
        <taxon>Methylobacteriaceae</taxon>
        <taxon>Microvirga</taxon>
    </lineage>
</organism>
<dbReference type="PROSITE" id="PS00356">
    <property type="entry name" value="HTH_LACI_1"/>
    <property type="match status" value="1"/>
</dbReference>
<dbReference type="Gene3D" id="3.40.50.2300">
    <property type="match status" value="2"/>
</dbReference>
<evidence type="ECO:0000256" key="3">
    <source>
        <dbReference type="ARBA" id="ARBA00023163"/>
    </source>
</evidence>
<evidence type="ECO:0000259" key="4">
    <source>
        <dbReference type="PROSITE" id="PS50932"/>
    </source>
</evidence>
<sequence>MDEAGQAERRDPDTPPVRVARIQDVARLAEVSTATVSRVLATPERVSAEARARVMEAIAKTGYVPNPAARTLRSQKTYMVLVVLPDLANTFFSKILRGIEETLFEAGYGMIISDLDGSPEKEAHFAAFTAAGRVDGAILLNGHLIGQSRDGEGSAARIGIPLVALCEAIPGADIPQIEIDNRAAAAHMVQHLAAQGHRRIAYVSGPAGNILERERFQGFKDGLEKIGLPFDPELVIPGDFTIESGMAAGQNLVARAVRPTAVFCTSDEMAIGLMRTLLSAGLRVPEDVSVAGFDDIEFAAVAEPALTTIHQPRRELGQAAAAALIDLLQGRPTPKRIRLETELVVRASVAPPRTN</sequence>
<reference evidence="5 6" key="1">
    <citation type="submission" date="2020-01" db="EMBL/GenBank/DDBJ databases">
        <title>Microvirga sp. nov., an arsenate reduction bacterium isolated from Tibet hotspring sediments.</title>
        <authorList>
            <person name="Yuan C.-G."/>
        </authorList>
    </citation>
    <scope>NUCLEOTIDE SEQUENCE [LARGE SCALE GENOMIC DNA]</scope>
    <source>
        <strain evidence="5 6">SYSU G3D203</strain>
    </source>
</reference>
<keyword evidence="1" id="KW-0805">Transcription regulation</keyword>
<dbReference type="SUPFAM" id="SSF53822">
    <property type="entry name" value="Periplasmic binding protein-like I"/>
    <property type="match status" value="1"/>
</dbReference>
<keyword evidence="6" id="KW-1185">Reference proteome</keyword>
<dbReference type="RefSeq" id="WP_161722166.1">
    <property type="nucleotide sequence ID" value="NZ_JAAAXI010000003.1"/>
</dbReference>
<name>A0ABW9YYM1_9HYPH</name>
<evidence type="ECO:0000256" key="1">
    <source>
        <dbReference type="ARBA" id="ARBA00023015"/>
    </source>
</evidence>
<dbReference type="InterPro" id="IPR000843">
    <property type="entry name" value="HTH_LacI"/>
</dbReference>
<dbReference type="Gene3D" id="1.10.260.40">
    <property type="entry name" value="lambda repressor-like DNA-binding domains"/>
    <property type="match status" value="1"/>
</dbReference>
<keyword evidence="3" id="KW-0804">Transcription</keyword>
<dbReference type="Proteomes" id="UP000818323">
    <property type="component" value="Unassembled WGS sequence"/>
</dbReference>
<dbReference type="CDD" id="cd06284">
    <property type="entry name" value="PBP1_LacI-like"/>
    <property type="match status" value="1"/>
</dbReference>
<protein>
    <submittedName>
        <fullName evidence="5">Substrate-binding domain-containing protein</fullName>
    </submittedName>
</protein>
<feature type="domain" description="HTH lacI-type" evidence="4">
    <location>
        <begin position="20"/>
        <end position="74"/>
    </location>
</feature>
<dbReference type="SUPFAM" id="SSF47413">
    <property type="entry name" value="lambda repressor-like DNA-binding domains"/>
    <property type="match status" value="1"/>
</dbReference>
<evidence type="ECO:0000313" key="5">
    <source>
        <dbReference type="EMBL" id="NBJ24595.1"/>
    </source>
</evidence>
<dbReference type="EMBL" id="JAAAXJ010000004">
    <property type="protein sequence ID" value="NBJ24595.1"/>
    <property type="molecule type" value="Genomic_DNA"/>
</dbReference>
<evidence type="ECO:0000313" key="6">
    <source>
        <dbReference type="Proteomes" id="UP000818323"/>
    </source>
</evidence>
<dbReference type="PANTHER" id="PTHR30146">
    <property type="entry name" value="LACI-RELATED TRANSCRIPTIONAL REPRESSOR"/>
    <property type="match status" value="1"/>
</dbReference>
<evidence type="ECO:0000256" key="2">
    <source>
        <dbReference type="ARBA" id="ARBA00023125"/>
    </source>
</evidence>
<dbReference type="CDD" id="cd01392">
    <property type="entry name" value="HTH_LacI"/>
    <property type="match status" value="1"/>
</dbReference>
<keyword evidence="2" id="KW-0238">DNA-binding</keyword>
<dbReference type="InterPro" id="IPR046335">
    <property type="entry name" value="LacI/GalR-like_sensor"/>
</dbReference>
<dbReference type="PANTHER" id="PTHR30146:SF109">
    <property type="entry name" value="HTH-TYPE TRANSCRIPTIONAL REGULATOR GALS"/>
    <property type="match status" value="1"/>
</dbReference>
<dbReference type="Pfam" id="PF13377">
    <property type="entry name" value="Peripla_BP_3"/>
    <property type="match status" value="1"/>
</dbReference>
<dbReference type="InterPro" id="IPR010982">
    <property type="entry name" value="Lambda_DNA-bd_dom_sf"/>
</dbReference>
<dbReference type="InterPro" id="IPR028082">
    <property type="entry name" value="Peripla_BP_I"/>
</dbReference>